<dbReference type="Proteomes" id="UP000252107">
    <property type="component" value="Unassembled WGS sequence"/>
</dbReference>
<feature type="signal peptide" evidence="1">
    <location>
        <begin position="1"/>
        <end position="26"/>
    </location>
</feature>
<accession>A0A367Q5Q4</accession>
<keyword evidence="3" id="KW-1185">Reference proteome</keyword>
<evidence type="ECO:0000313" key="2">
    <source>
        <dbReference type="EMBL" id="RCJ19090.1"/>
    </source>
</evidence>
<keyword evidence="1" id="KW-0732">Signal</keyword>
<comment type="caution">
    <text evidence="2">The sequence shown here is derived from an EMBL/GenBank/DDBJ whole genome shotgun (WGS) entry which is preliminary data.</text>
</comment>
<evidence type="ECO:0000313" key="3">
    <source>
        <dbReference type="Proteomes" id="UP000252107"/>
    </source>
</evidence>
<reference evidence="2" key="1">
    <citation type="submission" date="2016-04" db="EMBL/GenBank/DDBJ databases">
        <authorList>
            <person name="Tabuchi Yagui T.R."/>
        </authorList>
    </citation>
    <scope>NUCLEOTIDE SEQUENCE [LARGE SCALE GENOMIC DNA]</scope>
    <source>
        <strain evidence="2">NIES-26</strain>
    </source>
</reference>
<organism evidence="2 3">
    <name type="scientific">Nostoc minutum NIES-26</name>
    <dbReference type="NCBI Taxonomy" id="1844469"/>
    <lineage>
        <taxon>Bacteria</taxon>
        <taxon>Bacillati</taxon>
        <taxon>Cyanobacteriota</taxon>
        <taxon>Cyanophyceae</taxon>
        <taxon>Nostocales</taxon>
        <taxon>Nostocaceae</taxon>
        <taxon>Nostoc</taxon>
    </lineage>
</organism>
<dbReference type="AlphaFoldDB" id="A0A367Q5Q4"/>
<gene>
    <name evidence="2" type="ORF">A6770_32435</name>
</gene>
<proteinExistence type="predicted"/>
<evidence type="ECO:0000256" key="1">
    <source>
        <dbReference type="SAM" id="SignalP"/>
    </source>
</evidence>
<dbReference type="EMBL" id="LXQD01000343">
    <property type="protein sequence ID" value="RCJ19090.1"/>
    <property type="molecule type" value="Genomic_DNA"/>
</dbReference>
<protein>
    <submittedName>
        <fullName evidence="2">Uncharacterized protein</fullName>
    </submittedName>
</protein>
<feature type="chain" id="PRO_5016850660" evidence="1">
    <location>
        <begin position="27"/>
        <end position="207"/>
    </location>
</feature>
<sequence>MQPINFINKSLILSLALAVASCQSVGADQTQEISQRTEANTHIQKVRAIAQQYPSLHRVGWKVCGVEKIVSLARSIENQCVESTETMLVWAATGAQKLIPTHQYTGGVQSHLFVESRGCFGVGEPSNDSQFYKSKTFLVGRFRDRDKLPKPTAQIKITQLSQQEKENVIADYISSPPETFIAGISSNYDCQPEQKWREKFARAIPPN</sequence>
<name>A0A367Q5Q4_9NOSO</name>